<dbReference type="GO" id="GO:0010181">
    <property type="term" value="F:FMN binding"/>
    <property type="evidence" value="ECO:0007669"/>
    <property type="project" value="InterPro"/>
</dbReference>
<dbReference type="SUPFAM" id="SSF51395">
    <property type="entry name" value="FMN-linked oxidoreductases"/>
    <property type="match status" value="1"/>
</dbReference>
<organism evidence="4 5">
    <name type="scientific">Pectinatus cerevisiiphilus</name>
    <dbReference type="NCBI Taxonomy" id="86956"/>
    <lineage>
        <taxon>Bacteria</taxon>
        <taxon>Bacillati</taxon>
        <taxon>Bacillota</taxon>
        <taxon>Negativicutes</taxon>
        <taxon>Selenomonadales</taxon>
        <taxon>Selenomonadaceae</taxon>
        <taxon>Pectinatus</taxon>
    </lineage>
</organism>
<gene>
    <name evidence="4" type="ORF">EDC37_11927</name>
</gene>
<dbReference type="CDD" id="cd02803">
    <property type="entry name" value="OYE_like_FMN_family"/>
    <property type="match status" value="1"/>
</dbReference>
<dbReference type="PANTHER" id="PTHR43656">
    <property type="entry name" value="BINDING OXIDOREDUCTASE, PUTATIVE (AFU_ORTHOLOGUE AFUA_2G08260)-RELATED"/>
    <property type="match status" value="1"/>
</dbReference>
<comment type="caution">
    <text evidence="4">The sequence shown here is derived from an EMBL/GenBank/DDBJ whole genome shotgun (WGS) entry which is preliminary data.</text>
</comment>
<name>A0A4R3K309_9FIRM</name>
<dbReference type="OrthoDB" id="9772736at2"/>
<dbReference type="RefSeq" id="WP_132551175.1">
    <property type="nucleotide sequence ID" value="NZ_SMAA01000019.1"/>
</dbReference>
<dbReference type="Proteomes" id="UP000295188">
    <property type="component" value="Unassembled WGS sequence"/>
</dbReference>
<evidence type="ECO:0000259" key="3">
    <source>
        <dbReference type="Pfam" id="PF00724"/>
    </source>
</evidence>
<evidence type="ECO:0000313" key="4">
    <source>
        <dbReference type="EMBL" id="TCS77068.1"/>
    </source>
</evidence>
<dbReference type="InterPro" id="IPR001155">
    <property type="entry name" value="OxRdtase_FMN_N"/>
</dbReference>
<reference evidence="4 5" key="1">
    <citation type="submission" date="2019-03" db="EMBL/GenBank/DDBJ databases">
        <title>Genomic Encyclopedia of Type Strains, Phase IV (KMG-IV): sequencing the most valuable type-strain genomes for metagenomic binning, comparative biology and taxonomic classification.</title>
        <authorList>
            <person name="Goeker M."/>
        </authorList>
    </citation>
    <scope>NUCLEOTIDE SEQUENCE [LARGE SCALE GENOMIC DNA]</scope>
    <source>
        <strain evidence="4 5">DSM 20467</strain>
    </source>
</reference>
<feature type="domain" description="NADH:flavin oxidoreductase/NADH oxidase N-terminal" evidence="3">
    <location>
        <begin position="6"/>
        <end position="317"/>
    </location>
</feature>
<protein>
    <submittedName>
        <fullName evidence="4">2,4-dienoyl-CoA reductase-like NADH-dependent reductase (Old Yellow Enzyme family)</fullName>
    </submittedName>
</protein>
<sequence length="362" mass="40805">MIPLDKPVKLSHLTLKNPFIRSAVHSFLGSADGFMTDLEYQMYEELSSNNLALIISGHCCVLAGGLANKEQIRIDDDKYISQFSKAATLIHKNHCLFMPQISHAGPRAIDTTEFFDVSAGALPKNHYAKELSLEQIATIRTAFANAAYRLKQAGVDGVQLHGAHSYLLSRFIDKTFNKRNDEYGGSIENRFRLCAQIIKDIKEKCGKDFPVAIKINNDTNTDNDDYATDMQYVINKCHELDVEFIEWSGVDFINQPRTSSLYYFDRIANFAKDAPLPMSIVGGIKSVDDINKVLNSAIPLISLARPLICEPDILTKFSLEKAQKSVCLSCNRCFAVPHLHHGVRCVLHWRNIRKQQQQQNLK</sequence>
<dbReference type="GO" id="GO:0016491">
    <property type="term" value="F:oxidoreductase activity"/>
    <property type="evidence" value="ECO:0007669"/>
    <property type="project" value="UniProtKB-KW"/>
</dbReference>
<keyword evidence="2" id="KW-0560">Oxidoreductase</keyword>
<dbReference type="PANTHER" id="PTHR43656:SF2">
    <property type="entry name" value="BINDING OXIDOREDUCTASE, PUTATIVE (AFU_ORTHOLOGUE AFUA_2G08260)-RELATED"/>
    <property type="match status" value="1"/>
</dbReference>
<evidence type="ECO:0000256" key="1">
    <source>
        <dbReference type="ARBA" id="ARBA00022630"/>
    </source>
</evidence>
<evidence type="ECO:0000256" key="2">
    <source>
        <dbReference type="ARBA" id="ARBA00023002"/>
    </source>
</evidence>
<dbReference type="EMBL" id="SMAA01000019">
    <property type="protein sequence ID" value="TCS77068.1"/>
    <property type="molecule type" value="Genomic_DNA"/>
</dbReference>
<dbReference type="Pfam" id="PF00724">
    <property type="entry name" value="Oxidored_FMN"/>
    <property type="match status" value="1"/>
</dbReference>
<dbReference type="Gene3D" id="3.20.20.70">
    <property type="entry name" value="Aldolase class I"/>
    <property type="match status" value="1"/>
</dbReference>
<dbReference type="InterPro" id="IPR013785">
    <property type="entry name" value="Aldolase_TIM"/>
</dbReference>
<dbReference type="AlphaFoldDB" id="A0A4R3K309"/>
<accession>A0A4R3K309</accession>
<keyword evidence="5" id="KW-1185">Reference proteome</keyword>
<dbReference type="InterPro" id="IPR051799">
    <property type="entry name" value="NADH_flavin_oxidoreductase"/>
</dbReference>
<keyword evidence="1" id="KW-0285">Flavoprotein</keyword>
<evidence type="ECO:0000313" key="5">
    <source>
        <dbReference type="Proteomes" id="UP000295188"/>
    </source>
</evidence>
<proteinExistence type="predicted"/>